<dbReference type="Proteomes" id="UP000765509">
    <property type="component" value="Unassembled WGS sequence"/>
</dbReference>
<protein>
    <recommendedName>
        <fullName evidence="1">Reverse transcriptase/retrotransposon-derived protein RNase H-like domain-containing protein</fullName>
    </recommendedName>
</protein>
<evidence type="ECO:0000313" key="3">
    <source>
        <dbReference type="Proteomes" id="UP000765509"/>
    </source>
</evidence>
<keyword evidence="3" id="KW-1185">Reference proteome</keyword>
<dbReference type="PANTHER" id="PTHR33064">
    <property type="entry name" value="POL PROTEIN"/>
    <property type="match status" value="1"/>
</dbReference>
<accession>A0A9Q3IEZ7</accession>
<evidence type="ECO:0000259" key="1">
    <source>
        <dbReference type="Pfam" id="PF17919"/>
    </source>
</evidence>
<dbReference type="AlphaFoldDB" id="A0A9Q3IEZ7"/>
<proteinExistence type="predicted"/>
<dbReference type="OrthoDB" id="3018369at2759"/>
<feature type="domain" description="Reverse transcriptase/retrotransposon-derived protein RNase H-like" evidence="1">
    <location>
        <begin position="18"/>
        <end position="110"/>
    </location>
</feature>
<name>A0A9Q3IEZ7_9BASI</name>
<dbReference type="EMBL" id="AVOT02045411">
    <property type="protein sequence ID" value="MBW0540761.1"/>
    <property type="molecule type" value="Genomic_DNA"/>
</dbReference>
<comment type="caution">
    <text evidence="2">The sequence shown here is derived from an EMBL/GenBank/DDBJ whole genome shotgun (WGS) entry which is preliminary data.</text>
</comment>
<reference evidence="2" key="1">
    <citation type="submission" date="2021-03" db="EMBL/GenBank/DDBJ databases">
        <title>Draft genome sequence of rust myrtle Austropuccinia psidii MF-1, a brazilian biotype.</title>
        <authorList>
            <person name="Quecine M.C."/>
            <person name="Pachon D.M.R."/>
            <person name="Bonatelli M.L."/>
            <person name="Correr F.H."/>
            <person name="Franceschini L.M."/>
            <person name="Leite T.F."/>
            <person name="Margarido G.R.A."/>
            <person name="Almeida C.A."/>
            <person name="Ferrarezi J.A."/>
            <person name="Labate C.A."/>
        </authorList>
    </citation>
    <scope>NUCLEOTIDE SEQUENCE</scope>
    <source>
        <strain evidence="2">MF-1</strain>
    </source>
</reference>
<dbReference type="PANTHER" id="PTHR33064:SF37">
    <property type="entry name" value="RIBONUCLEASE H"/>
    <property type="match status" value="1"/>
</dbReference>
<dbReference type="Gene3D" id="3.10.20.370">
    <property type="match status" value="1"/>
</dbReference>
<dbReference type="InterPro" id="IPR041577">
    <property type="entry name" value="RT_RNaseH_2"/>
</dbReference>
<evidence type="ECO:0000313" key="2">
    <source>
        <dbReference type="EMBL" id="MBW0540761.1"/>
    </source>
</evidence>
<sequence length="115" mass="12810">MITALTSLLKKYSPFIFNEEALSQLQLLKEEFITSPILSYFNPSLLPIVETDASDYALGSVLSQVIGSRNHPIAFNSCKILPAEINYEAHDKELLGIVCALKHLRAFLLSLSHSF</sequence>
<dbReference type="SUPFAM" id="SSF56672">
    <property type="entry name" value="DNA/RNA polymerases"/>
    <property type="match status" value="1"/>
</dbReference>
<gene>
    <name evidence="2" type="ORF">O181_080476</name>
</gene>
<organism evidence="2 3">
    <name type="scientific">Austropuccinia psidii MF-1</name>
    <dbReference type="NCBI Taxonomy" id="1389203"/>
    <lineage>
        <taxon>Eukaryota</taxon>
        <taxon>Fungi</taxon>
        <taxon>Dikarya</taxon>
        <taxon>Basidiomycota</taxon>
        <taxon>Pucciniomycotina</taxon>
        <taxon>Pucciniomycetes</taxon>
        <taxon>Pucciniales</taxon>
        <taxon>Sphaerophragmiaceae</taxon>
        <taxon>Austropuccinia</taxon>
    </lineage>
</organism>
<dbReference type="InterPro" id="IPR051320">
    <property type="entry name" value="Viral_Replic_Matur_Polypro"/>
</dbReference>
<dbReference type="Pfam" id="PF17919">
    <property type="entry name" value="RT_RNaseH_2"/>
    <property type="match status" value="1"/>
</dbReference>
<dbReference type="InterPro" id="IPR043502">
    <property type="entry name" value="DNA/RNA_pol_sf"/>
</dbReference>